<organism evidence="7 8">
    <name type="scientific">Erwinia psidii</name>
    <dbReference type="NCBI Taxonomy" id="69224"/>
    <lineage>
        <taxon>Bacteria</taxon>
        <taxon>Pseudomonadati</taxon>
        <taxon>Pseudomonadota</taxon>
        <taxon>Gammaproteobacteria</taxon>
        <taxon>Enterobacterales</taxon>
        <taxon>Erwiniaceae</taxon>
        <taxon>Erwinia</taxon>
    </lineage>
</organism>
<dbReference type="InterPro" id="IPR012263">
    <property type="entry name" value="M_m6A_EcoRV"/>
</dbReference>
<evidence type="ECO:0000256" key="3">
    <source>
        <dbReference type="ARBA" id="ARBA00022603"/>
    </source>
</evidence>
<evidence type="ECO:0000256" key="4">
    <source>
        <dbReference type="ARBA" id="ARBA00022679"/>
    </source>
</evidence>
<dbReference type="GO" id="GO:0009007">
    <property type="term" value="F:site-specific DNA-methyltransferase (adenine-specific) activity"/>
    <property type="evidence" value="ECO:0007669"/>
    <property type="project" value="UniProtKB-EC"/>
</dbReference>
<dbReference type="Pfam" id="PF02086">
    <property type="entry name" value="MethyltransfD12"/>
    <property type="match status" value="1"/>
</dbReference>
<dbReference type="AlphaFoldDB" id="A0A3N6SCL3"/>
<dbReference type="EC" id="2.1.1.72" evidence="2"/>
<protein>
    <recommendedName>
        <fullName evidence="2">site-specific DNA-methyltransferase (adenine-specific)</fullName>
        <ecNumber evidence="2">2.1.1.72</ecNumber>
    </recommendedName>
</protein>
<dbReference type="RefSeq" id="WP_124232120.1">
    <property type="nucleotide sequence ID" value="NZ_RHHM01000003.1"/>
</dbReference>
<evidence type="ECO:0000313" key="8">
    <source>
        <dbReference type="Proteomes" id="UP000279457"/>
    </source>
</evidence>
<dbReference type="InterPro" id="IPR012327">
    <property type="entry name" value="MeTrfase_D12"/>
</dbReference>
<proteinExistence type="inferred from homology"/>
<dbReference type="GO" id="GO:0006298">
    <property type="term" value="P:mismatch repair"/>
    <property type="evidence" value="ECO:0007669"/>
    <property type="project" value="TreeGrafter"/>
</dbReference>
<comment type="similarity">
    <text evidence="1">Belongs to the N(4)/N(6)-methyltransferase family.</text>
</comment>
<evidence type="ECO:0000256" key="5">
    <source>
        <dbReference type="ARBA" id="ARBA00022691"/>
    </source>
</evidence>
<evidence type="ECO:0000313" key="7">
    <source>
        <dbReference type="EMBL" id="RQM39140.1"/>
    </source>
</evidence>
<dbReference type="EMBL" id="RHHM01000003">
    <property type="protein sequence ID" value="RQM39140.1"/>
    <property type="molecule type" value="Genomic_DNA"/>
</dbReference>
<comment type="caution">
    <text evidence="7">The sequence shown here is derived from an EMBL/GenBank/DDBJ whole genome shotgun (WGS) entry which is preliminary data.</text>
</comment>
<evidence type="ECO:0000256" key="6">
    <source>
        <dbReference type="ARBA" id="ARBA00047942"/>
    </source>
</evidence>
<dbReference type="NCBIfam" id="TIGR00571">
    <property type="entry name" value="dam"/>
    <property type="match status" value="1"/>
</dbReference>
<comment type="catalytic activity">
    <reaction evidence="6">
        <text>a 2'-deoxyadenosine in DNA + S-adenosyl-L-methionine = an N(6)-methyl-2'-deoxyadenosine in DNA + S-adenosyl-L-homocysteine + H(+)</text>
        <dbReference type="Rhea" id="RHEA:15197"/>
        <dbReference type="Rhea" id="RHEA-COMP:12418"/>
        <dbReference type="Rhea" id="RHEA-COMP:12419"/>
        <dbReference type="ChEBI" id="CHEBI:15378"/>
        <dbReference type="ChEBI" id="CHEBI:57856"/>
        <dbReference type="ChEBI" id="CHEBI:59789"/>
        <dbReference type="ChEBI" id="CHEBI:90615"/>
        <dbReference type="ChEBI" id="CHEBI:90616"/>
        <dbReference type="EC" id="2.1.1.72"/>
    </reaction>
</comment>
<accession>A0A3N6SCL3</accession>
<dbReference type="GO" id="GO:1904047">
    <property type="term" value="F:S-adenosyl-L-methionine binding"/>
    <property type="evidence" value="ECO:0007669"/>
    <property type="project" value="TreeGrafter"/>
</dbReference>
<dbReference type="InterPro" id="IPR029063">
    <property type="entry name" value="SAM-dependent_MTases_sf"/>
</dbReference>
<dbReference type="Proteomes" id="UP000279457">
    <property type="component" value="Unassembled WGS sequence"/>
</dbReference>
<dbReference type="PIRSF" id="PIRSF000398">
    <property type="entry name" value="M_m6A_EcoRV"/>
    <property type="match status" value="1"/>
</dbReference>
<keyword evidence="4 7" id="KW-0808">Transferase</keyword>
<reference evidence="7 8" key="1">
    <citation type="submission" date="2018-10" db="EMBL/GenBank/DDBJ databases">
        <title>Draft genome sequence for the type isolate of Erwinia psidii, agent causal of bacterial blight in guava (Psidium guajava) and wilt and die-back of Eucalyptus spp.</title>
        <authorList>
            <person name="Hermenegildo P.S."/>
            <person name="Santos S.A."/>
            <person name="Guimaraes L.M.S."/>
            <person name="Vidigal P.M.P."/>
            <person name="Pereira I.C."/>
            <person name="Badel J.L."/>
            <person name="Alfenas-Zerbini P."/>
            <person name="Ferreira M.A.S.V."/>
            <person name="Alfenas A.C."/>
        </authorList>
    </citation>
    <scope>NUCLEOTIDE SEQUENCE [LARGE SCALE GENOMIC DNA]</scope>
    <source>
        <strain evidence="7 8">IBSBF 435</strain>
    </source>
</reference>
<dbReference type="Gene3D" id="1.10.1020.10">
    <property type="entry name" value="Adenine-specific Methyltransferase, Domain 2"/>
    <property type="match status" value="1"/>
</dbReference>
<dbReference type="PRINTS" id="PR00505">
    <property type="entry name" value="D12N6MTFRASE"/>
</dbReference>
<dbReference type="PANTHER" id="PTHR30481">
    <property type="entry name" value="DNA ADENINE METHYLASE"/>
    <property type="match status" value="1"/>
</dbReference>
<evidence type="ECO:0000256" key="2">
    <source>
        <dbReference type="ARBA" id="ARBA00011900"/>
    </source>
</evidence>
<dbReference type="PANTHER" id="PTHR30481:SF3">
    <property type="entry name" value="DNA ADENINE METHYLASE"/>
    <property type="match status" value="1"/>
</dbReference>
<sequence>MIRPPLKWAGGKTRVLPDLMPHLPKASMLIEPFVGGASVFLNTEYRRYILADINIDLINLYRSIKRQPEYLIYCARNLFKNCNNSESYYSTRWTFNAQARAGEKSNHGALRCGLLSYWTERAAVFLYLNRHCFNGVCRYNIDGDFNVPYGKYKVPYFPETEIRQFSEKANDTRAIFLCASFERTLQLITDRDAVVESLIAVNQKFGVPVIISNSDTAETREIYKPFNLHELSVNRSVGANATTRGVAKEVIGVLKVCDGCGPCCGDATYKIMQEAGVFNE</sequence>
<dbReference type="GO" id="GO:0009307">
    <property type="term" value="P:DNA restriction-modification system"/>
    <property type="evidence" value="ECO:0007669"/>
    <property type="project" value="InterPro"/>
</dbReference>
<dbReference type="OrthoDB" id="9805629at2"/>
<dbReference type="Gene3D" id="3.40.50.150">
    <property type="entry name" value="Vaccinia Virus protein VP39"/>
    <property type="match status" value="1"/>
</dbReference>
<dbReference type="SUPFAM" id="SSF53335">
    <property type="entry name" value="S-adenosyl-L-methionine-dependent methyltransferases"/>
    <property type="match status" value="1"/>
</dbReference>
<dbReference type="GO" id="GO:0032259">
    <property type="term" value="P:methylation"/>
    <property type="evidence" value="ECO:0007669"/>
    <property type="project" value="UniProtKB-KW"/>
</dbReference>
<keyword evidence="8" id="KW-1185">Reference proteome</keyword>
<gene>
    <name evidence="7" type="ORF">EB241_05125</name>
</gene>
<dbReference type="GO" id="GO:0043565">
    <property type="term" value="F:sequence-specific DNA binding"/>
    <property type="evidence" value="ECO:0007669"/>
    <property type="project" value="TreeGrafter"/>
</dbReference>
<dbReference type="InterPro" id="IPR023095">
    <property type="entry name" value="Ade_MeTrfase_dom_2"/>
</dbReference>
<evidence type="ECO:0000256" key="1">
    <source>
        <dbReference type="ARBA" id="ARBA00006594"/>
    </source>
</evidence>
<keyword evidence="3 7" id="KW-0489">Methyltransferase</keyword>
<keyword evidence="5" id="KW-0949">S-adenosyl-L-methionine</keyword>
<name>A0A3N6SCL3_9GAMM</name>